<comment type="subcellular location">
    <subcellularLocation>
        <location evidence="1">Cell inner membrane</location>
        <topology evidence="1">Multi-pass membrane protein</topology>
    </subcellularLocation>
</comment>
<evidence type="ECO:0000256" key="7">
    <source>
        <dbReference type="ARBA" id="ARBA00023136"/>
    </source>
</evidence>
<dbReference type="RefSeq" id="WP_012955871.1">
    <property type="nucleotide sequence ID" value="NC_013790.1"/>
</dbReference>
<keyword evidence="6 8" id="KW-1133">Transmembrane helix</keyword>
<feature type="transmembrane region" description="Helical" evidence="8">
    <location>
        <begin position="139"/>
        <end position="166"/>
    </location>
</feature>
<keyword evidence="3" id="KW-1003">Cell membrane</keyword>
<evidence type="ECO:0000256" key="1">
    <source>
        <dbReference type="ARBA" id="ARBA00004429"/>
    </source>
</evidence>
<feature type="transmembrane region" description="Helical" evidence="8">
    <location>
        <begin position="101"/>
        <end position="127"/>
    </location>
</feature>
<dbReference type="GeneID" id="8770722"/>
<dbReference type="HOGENOM" id="CLU_060703_2_0_2"/>
<protein>
    <submittedName>
        <fullName evidence="10">Polysaccharide/polyol phosphate ABC transporter permease protein</fullName>
    </submittedName>
</protein>
<dbReference type="PANTHER" id="PTHR30413:SF8">
    <property type="entry name" value="TRANSPORT PERMEASE PROTEIN"/>
    <property type="match status" value="1"/>
</dbReference>
<dbReference type="OrthoDB" id="74139at2157"/>
<evidence type="ECO:0000259" key="9">
    <source>
        <dbReference type="PROSITE" id="PS51012"/>
    </source>
</evidence>
<sequence>MALIEKNELFLLEEIVKKNFAAKYKDSILGIFWSILKPLLIMILLTIIFSNLFGGSIENYPVYFLSGKIIFDFFNSATSVSMMSLKGNINILKRTAAPKHIFTLAGVVSEFLNFLITLIILIGVMIVTRSPFYILESMIAIIPIMSLIIMITGISLILAVLCVYFSDIQHLWGVITLMLMYASAIFYPMNIIPEPFHGIMILNPIFWVIGQFRILVLWGTIPSRMNMLNLVLLSVIILVFGIIVFKKFEKKITLKF</sequence>
<dbReference type="InterPro" id="IPR013525">
    <property type="entry name" value="ABC2_TM"/>
</dbReference>
<dbReference type="PROSITE" id="PS51012">
    <property type="entry name" value="ABC_TM2"/>
    <property type="match status" value="1"/>
</dbReference>
<evidence type="ECO:0000313" key="10">
    <source>
        <dbReference type="EMBL" id="ADC46921.1"/>
    </source>
</evidence>
<dbReference type="STRING" id="634498.mru_1070"/>
<dbReference type="PATRIC" id="fig|634498.28.peg.1070"/>
<keyword evidence="2" id="KW-0813">Transport</keyword>
<reference evidence="10 11" key="1">
    <citation type="journal article" date="2010" name="PLoS ONE">
        <title>The genome sequence of the rumen methanogen Methanobrevibacter ruminantium reveals new possibilities for controlling ruminant methane emissions.</title>
        <authorList>
            <person name="Leahy S.C."/>
            <person name="Kelly W.J."/>
            <person name="Altermann E."/>
            <person name="Ronimus R.S."/>
            <person name="Yeoman C.J."/>
            <person name="Pacheco D.M."/>
            <person name="Li D."/>
            <person name="Kong Z."/>
            <person name="McTavish S."/>
            <person name="Sang C."/>
            <person name="Lambie S.C."/>
            <person name="Janssen P.H."/>
            <person name="Dey D."/>
            <person name="Attwood G.T."/>
        </authorList>
    </citation>
    <scope>NUCLEOTIDE SEQUENCE [LARGE SCALE GENOMIC DNA]</scope>
    <source>
        <strain evidence="11">ATCC 35063 / DSM 1093 / JCM 13430 / OCM 146 / M1</strain>
    </source>
</reference>
<evidence type="ECO:0000256" key="4">
    <source>
        <dbReference type="ARBA" id="ARBA00022519"/>
    </source>
</evidence>
<dbReference type="EMBL" id="CP001719">
    <property type="protein sequence ID" value="ADC46921.1"/>
    <property type="molecule type" value="Genomic_DNA"/>
</dbReference>
<dbReference type="PANTHER" id="PTHR30413">
    <property type="entry name" value="INNER MEMBRANE TRANSPORT PERMEASE"/>
    <property type="match status" value="1"/>
</dbReference>
<evidence type="ECO:0000256" key="8">
    <source>
        <dbReference type="SAM" id="Phobius"/>
    </source>
</evidence>
<gene>
    <name evidence="10" type="ordered locus">mru_1070</name>
</gene>
<dbReference type="InterPro" id="IPR047817">
    <property type="entry name" value="ABC2_TM_bact-type"/>
</dbReference>
<dbReference type="GO" id="GO:0043190">
    <property type="term" value="C:ATP-binding cassette (ABC) transporter complex"/>
    <property type="evidence" value="ECO:0007669"/>
    <property type="project" value="InterPro"/>
</dbReference>
<feature type="transmembrane region" description="Helical" evidence="8">
    <location>
        <begin position="172"/>
        <end position="189"/>
    </location>
</feature>
<feature type="transmembrane region" description="Helical" evidence="8">
    <location>
        <begin position="201"/>
        <end position="221"/>
    </location>
</feature>
<evidence type="ECO:0000256" key="3">
    <source>
        <dbReference type="ARBA" id="ARBA00022475"/>
    </source>
</evidence>
<dbReference type="Proteomes" id="UP000008680">
    <property type="component" value="Chromosome"/>
</dbReference>
<accession>D3E310</accession>
<dbReference type="GO" id="GO:0140359">
    <property type="term" value="F:ABC-type transporter activity"/>
    <property type="evidence" value="ECO:0007669"/>
    <property type="project" value="InterPro"/>
</dbReference>
<name>D3E310_METRM</name>
<dbReference type="InterPro" id="IPR000412">
    <property type="entry name" value="ABC_2_transport"/>
</dbReference>
<proteinExistence type="predicted"/>
<dbReference type="PRINTS" id="PR00164">
    <property type="entry name" value="ABC2TRNSPORT"/>
</dbReference>
<keyword evidence="4" id="KW-0997">Cell inner membrane</keyword>
<keyword evidence="7 8" id="KW-0472">Membrane</keyword>
<organism evidence="10 11">
    <name type="scientific">Methanobrevibacter ruminantium (strain ATCC 35063 / DSM 1093 / JCM 13430 / OCM 146 / M1)</name>
    <name type="common">Methanobacterium ruminantium</name>
    <dbReference type="NCBI Taxonomy" id="634498"/>
    <lineage>
        <taxon>Archaea</taxon>
        <taxon>Methanobacteriati</taxon>
        <taxon>Methanobacteriota</taxon>
        <taxon>Methanomada group</taxon>
        <taxon>Methanobacteria</taxon>
        <taxon>Methanobacteriales</taxon>
        <taxon>Methanobacteriaceae</taxon>
        <taxon>Methanobrevibacter</taxon>
    </lineage>
</organism>
<feature type="transmembrane region" description="Helical" evidence="8">
    <location>
        <begin position="227"/>
        <end position="245"/>
    </location>
</feature>
<evidence type="ECO:0000256" key="6">
    <source>
        <dbReference type="ARBA" id="ARBA00022989"/>
    </source>
</evidence>
<dbReference type="AlphaFoldDB" id="D3E310"/>
<evidence type="ECO:0000313" key="11">
    <source>
        <dbReference type="Proteomes" id="UP000008680"/>
    </source>
</evidence>
<evidence type="ECO:0000256" key="5">
    <source>
        <dbReference type="ARBA" id="ARBA00022692"/>
    </source>
</evidence>
<dbReference type="eggNOG" id="arCOG04339">
    <property type="taxonomic scope" value="Archaea"/>
</dbReference>
<keyword evidence="5 8" id="KW-0812">Transmembrane</keyword>
<feature type="transmembrane region" description="Helical" evidence="8">
    <location>
        <begin position="28"/>
        <end position="50"/>
    </location>
</feature>
<feature type="domain" description="ABC transmembrane type-2" evidence="9">
    <location>
        <begin position="29"/>
        <end position="248"/>
    </location>
</feature>
<dbReference type="GO" id="GO:0015920">
    <property type="term" value="P:lipopolysaccharide transport"/>
    <property type="evidence" value="ECO:0007669"/>
    <property type="project" value="TreeGrafter"/>
</dbReference>
<evidence type="ECO:0000256" key="2">
    <source>
        <dbReference type="ARBA" id="ARBA00022448"/>
    </source>
</evidence>
<feature type="transmembrane region" description="Helical" evidence="8">
    <location>
        <begin position="62"/>
        <end position="81"/>
    </location>
</feature>
<dbReference type="KEGG" id="mru:mru_1070"/>
<keyword evidence="11" id="KW-1185">Reference proteome</keyword>
<dbReference type="Pfam" id="PF01061">
    <property type="entry name" value="ABC2_membrane"/>
    <property type="match status" value="1"/>
</dbReference>